<proteinExistence type="predicted"/>
<protein>
    <recommendedName>
        <fullName evidence="5">Secreted protein</fullName>
    </recommendedName>
</protein>
<evidence type="ECO:0000313" key="3">
    <source>
        <dbReference type="EMBL" id="KAK8756773.1"/>
    </source>
</evidence>
<evidence type="ECO:0008006" key="5">
    <source>
        <dbReference type="Google" id="ProtNLM"/>
    </source>
</evidence>
<organism evidence="3 4">
    <name type="scientific">Amblyomma americanum</name>
    <name type="common">Lone star tick</name>
    <dbReference type="NCBI Taxonomy" id="6943"/>
    <lineage>
        <taxon>Eukaryota</taxon>
        <taxon>Metazoa</taxon>
        <taxon>Ecdysozoa</taxon>
        <taxon>Arthropoda</taxon>
        <taxon>Chelicerata</taxon>
        <taxon>Arachnida</taxon>
        <taxon>Acari</taxon>
        <taxon>Parasitiformes</taxon>
        <taxon>Ixodida</taxon>
        <taxon>Ixodoidea</taxon>
        <taxon>Ixodidae</taxon>
        <taxon>Amblyomminae</taxon>
        <taxon>Amblyomma</taxon>
    </lineage>
</organism>
<reference evidence="3 4" key="1">
    <citation type="journal article" date="2023" name="Arcadia Sci">
        <title>De novo assembly of a long-read Amblyomma americanum tick genome.</title>
        <authorList>
            <person name="Chou S."/>
            <person name="Poskanzer K.E."/>
            <person name="Rollins M."/>
            <person name="Thuy-Boun P.S."/>
        </authorList>
    </citation>
    <scope>NUCLEOTIDE SEQUENCE [LARGE SCALE GENOMIC DNA]</scope>
    <source>
        <strain evidence="3">F_SG_1</strain>
        <tissue evidence="3">Salivary glands</tissue>
    </source>
</reference>
<keyword evidence="4" id="KW-1185">Reference proteome</keyword>
<dbReference type="AlphaFoldDB" id="A0AAQ4D2T3"/>
<dbReference type="Proteomes" id="UP001321473">
    <property type="component" value="Unassembled WGS sequence"/>
</dbReference>
<evidence type="ECO:0000256" key="1">
    <source>
        <dbReference type="SAM" id="MobiDB-lite"/>
    </source>
</evidence>
<evidence type="ECO:0000256" key="2">
    <source>
        <dbReference type="SAM" id="SignalP"/>
    </source>
</evidence>
<feature type="region of interest" description="Disordered" evidence="1">
    <location>
        <begin position="267"/>
        <end position="286"/>
    </location>
</feature>
<name>A0AAQ4D2T3_AMBAM</name>
<sequence>MNAVTHSAFKLIFFSLMRTSILYVHLVNAEMCGSKVCNFEDDCRPGSLCSNTAYDIQDTMDGDARSDDFADYYDKPMPNVESSGIQLDQASNARGVTHSSVSYDATPNKKKELPYVTGTLQTSVHLEEAMSGPVASTQSSPTNNRSAPETSNGFNYAELVGNVSSQENSALIENGTRGIPNDLSEEMQPLSASAEDTLDYEENSGEETYESLDKTVPIEVAPSQRNHDPEKNGTQEILNENGGAGLKDTAPDQEGLVFQIGGTEELSNGFGATAPHEPASGTPGTCNFAVQRKITNKS</sequence>
<feature type="compositionally biased region" description="Polar residues" evidence="1">
    <location>
        <begin position="134"/>
        <end position="153"/>
    </location>
</feature>
<dbReference type="EMBL" id="JARKHS020035916">
    <property type="protein sequence ID" value="KAK8756773.1"/>
    <property type="molecule type" value="Genomic_DNA"/>
</dbReference>
<feature type="region of interest" description="Disordered" evidence="1">
    <location>
        <begin position="174"/>
        <end position="209"/>
    </location>
</feature>
<accession>A0AAQ4D2T3</accession>
<feature type="region of interest" description="Disordered" evidence="1">
    <location>
        <begin position="223"/>
        <end position="250"/>
    </location>
</feature>
<gene>
    <name evidence="3" type="ORF">V5799_000541</name>
</gene>
<feature type="signal peptide" evidence="2">
    <location>
        <begin position="1"/>
        <end position="29"/>
    </location>
</feature>
<evidence type="ECO:0000313" key="4">
    <source>
        <dbReference type="Proteomes" id="UP001321473"/>
    </source>
</evidence>
<keyword evidence="2" id="KW-0732">Signal</keyword>
<feature type="compositionally biased region" description="Acidic residues" evidence="1">
    <location>
        <begin position="196"/>
        <end position="209"/>
    </location>
</feature>
<feature type="region of interest" description="Disordered" evidence="1">
    <location>
        <begin position="130"/>
        <end position="153"/>
    </location>
</feature>
<comment type="caution">
    <text evidence="3">The sequence shown here is derived from an EMBL/GenBank/DDBJ whole genome shotgun (WGS) entry which is preliminary data.</text>
</comment>
<feature type="chain" id="PRO_5042979280" description="Secreted protein" evidence="2">
    <location>
        <begin position="30"/>
        <end position="298"/>
    </location>
</feature>